<dbReference type="OrthoDB" id="4828421at2"/>
<reference evidence="1 2" key="1">
    <citation type="submission" date="2014-09" db="EMBL/GenBank/DDBJ databases">
        <title>Draft Genome Sequence of Draconibacterium sp. JN14CK-3.</title>
        <authorList>
            <person name="Dong C."/>
            <person name="Lai Q."/>
            <person name="Shao Z."/>
        </authorList>
    </citation>
    <scope>NUCLEOTIDE SEQUENCE [LARGE SCALE GENOMIC DNA]</scope>
    <source>
        <strain evidence="1 2">JN14CK-3</strain>
    </source>
</reference>
<dbReference type="STRING" id="1544798.LH29_20480"/>
<dbReference type="RefSeq" id="WP_045033213.1">
    <property type="nucleotide sequence ID" value="NZ_JRHC01000006.1"/>
</dbReference>
<dbReference type="Proteomes" id="UP000032544">
    <property type="component" value="Unassembled WGS sequence"/>
</dbReference>
<evidence type="ECO:0000313" key="1">
    <source>
        <dbReference type="EMBL" id="KJF42181.1"/>
    </source>
</evidence>
<gene>
    <name evidence="1" type="ORF">LH29_20480</name>
</gene>
<name>A0A0D8J6N8_9BACT</name>
<protein>
    <submittedName>
        <fullName evidence="1">Uncharacterized protein</fullName>
    </submittedName>
</protein>
<dbReference type="EMBL" id="JRHC01000006">
    <property type="protein sequence ID" value="KJF42181.1"/>
    <property type="molecule type" value="Genomic_DNA"/>
</dbReference>
<dbReference type="AlphaFoldDB" id="A0A0D8J6N8"/>
<sequence length="70" mass="7968">MNGTIKIKIKGHLDSSWKEWFDGLDITTKGDYTILRGDARDEAFIYGILNKIRDLNLKLISVEKTESPGK</sequence>
<evidence type="ECO:0000313" key="2">
    <source>
        <dbReference type="Proteomes" id="UP000032544"/>
    </source>
</evidence>
<keyword evidence="2" id="KW-1185">Reference proteome</keyword>
<organism evidence="1 2">
    <name type="scientific">Draconibacterium sediminis</name>
    <dbReference type="NCBI Taxonomy" id="1544798"/>
    <lineage>
        <taxon>Bacteria</taxon>
        <taxon>Pseudomonadati</taxon>
        <taxon>Bacteroidota</taxon>
        <taxon>Bacteroidia</taxon>
        <taxon>Marinilabiliales</taxon>
        <taxon>Prolixibacteraceae</taxon>
        <taxon>Draconibacterium</taxon>
    </lineage>
</organism>
<accession>A0A0D8J6N8</accession>
<proteinExistence type="predicted"/>
<comment type="caution">
    <text evidence="1">The sequence shown here is derived from an EMBL/GenBank/DDBJ whole genome shotgun (WGS) entry which is preliminary data.</text>
</comment>